<protein>
    <submittedName>
        <fullName evidence="2">Acetyltransferase</fullName>
    </submittedName>
</protein>
<dbReference type="AlphaFoldDB" id="E8LWZ6"/>
<dbReference type="PANTHER" id="PTHR43792">
    <property type="entry name" value="GNAT FAMILY, PUTATIVE (AFU_ORTHOLOGUE AFUA_3G00765)-RELATED-RELATED"/>
    <property type="match status" value="1"/>
</dbReference>
<dbReference type="PROSITE" id="PS51186">
    <property type="entry name" value="GNAT"/>
    <property type="match status" value="1"/>
</dbReference>
<dbReference type="STRING" id="945543.VIBR0546_17743"/>
<dbReference type="Gene3D" id="3.40.630.30">
    <property type="match status" value="1"/>
</dbReference>
<organism evidence="2 3">
    <name type="scientific">Vibrio brasiliensis LMG 20546</name>
    <dbReference type="NCBI Taxonomy" id="945543"/>
    <lineage>
        <taxon>Bacteria</taxon>
        <taxon>Pseudomonadati</taxon>
        <taxon>Pseudomonadota</taxon>
        <taxon>Gammaproteobacteria</taxon>
        <taxon>Vibrionales</taxon>
        <taxon>Vibrionaceae</taxon>
        <taxon>Vibrio</taxon>
        <taxon>Vibrio oreintalis group</taxon>
    </lineage>
</organism>
<evidence type="ECO:0000313" key="3">
    <source>
        <dbReference type="Proteomes" id="UP000004371"/>
    </source>
</evidence>
<dbReference type="SUPFAM" id="SSF55729">
    <property type="entry name" value="Acyl-CoA N-acyltransferases (Nat)"/>
    <property type="match status" value="1"/>
</dbReference>
<dbReference type="InterPro" id="IPR000182">
    <property type="entry name" value="GNAT_dom"/>
</dbReference>
<dbReference type="OrthoDB" id="9798081at2"/>
<dbReference type="EMBL" id="AEVS01000077">
    <property type="protein sequence ID" value="EGA64897.1"/>
    <property type="molecule type" value="Genomic_DNA"/>
</dbReference>
<keyword evidence="3" id="KW-1185">Reference proteome</keyword>
<proteinExistence type="predicted"/>
<comment type="caution">
    <text evidence="2">The sequence shown here is derived from an EMBL/GenBank/DDBJ whole genome shotgun (WGS) entry which is preliminary data.</text>
</comment>
<dbReference type="eggNOG" id="COG1670">
    <property type="taxonomic scope" value="Bacteria"/>
</dbReference>
<keyword evidence="2" id="KW-0808">Transferase</keyword>
<name>E8LWZ6_9VIBR</name>
<gene>
    <name evidence="2" type="ORF">VIBR0546_17743</name>
</gene>
<evidence type="ECO:0000259" key="1">
    <source>
        <dbReference type="PROSITE" id="PS51186"/>
    </source>
</evidence>
<dbReference type="InterPro" id="IPR016181">
    <property type="entry name" value="Acyl_CoA_acyltransferase"/>
</dbReference>
<dbReference type="PANTHER" id="PTHR43792:SF1">
    <property type="entry name" value="N-ACETYLTRANSFERASE DOMAIN-CONTAINING PROTEIN"/>
    <property type="match status" value="1"/>
</dbReference>
<evidence type="ECO:0000313" key="2">
    <source>
        <dbReference type="EMBL" id="EGA64897.1"/>
    </source>
</evidence>
<dbReference type="InterPro" id="IPR051531">
    <property type="entry name" value="N-acetyltransferase"/>
</dbReference>
<sequence length="168" mass="18730">MITTDNLILTPVCEADLDIYSAILGCNELTKYLPKGEAYTAEEIELYVHNRGRHWQHGFGSYAIRLASDPETKIGYVGVEQCQDPAYSDIRYALLPDYQGKGYVFEAAQAVIRETFKANKHDKIYGVALEANLASLAILKKLGMTQEVNTRLYGEVEGLETFALDKSA</sequence>
<dbReference type="Pfam" id="PF13302">
    <property type="entry name" value="Acetyltransf_3"/>
    <property type="match status" value="1"/>
</dbReference>
<reference evidence="2 3" key="1">
    <citation type="journal article" date="2012" name="Int. J. Syst. Evol. Microbiol.">
        <title>Vibrio caribbeanicus sp. nov., isolated from the marine sponge Scleritoderma cyanea.</title>
        <authorList>
            <person name="Hoffmann M."/>
            <person name="Monday S.R."/>
            <person name="Allard M.W."/>
            <person name="Strain E.A."/>
            <person name="Whittaker P."/>
            <person name="Naum M."/>
            <person name="McCarthy P.J."/>
            <person name="Lopez J.V."/>
            <person name="Fischer M."/>
            <person name="Brown E.W."/>
        </authorList>
    </citation>
    <scope>NUCLEOTIDE SEQUENCE [LARGE SCALE GENOMIC DNA]</scope>
    <source>
        <strain evidence="2 3">LMG 20546</strain>
    </source>
</reference>
<dbReference type="GO" id="GO:0016747">
    <property type="term" value="F:acyltransferase activity, transferring groups other than amino-acyl groups"/>
    <property type="evidence" value="ECO:0007669"/>
    <property type="project" value="InterPro"/>
</dbReference>
<feature type="domain" description="N-acetyltransferase" evidence="1">
    <location>
        <begin position="17"/>
        <end position="165"/>
    </location>
</feature>
<dbReference type="Proteomes" id="UP000004371">
    <property type="component" value="Unassembled WGS sequence"/>
</dbReference>
<accession>E8LWZ6</accession>